<organism evidence="11 12">
    <name type="scientific">Cellulomonas marina</name>
    <dbReference type="NCBI Taxonomy" id="988821"/>
    <lineage>
        <taxon>Bacteria</taxon>
        <taxon>Bacillati</taxon>
        <taxon>Actinomycetota</taxon>
        <taxon>Actinomycetes</taxon>
        <taxon>Micrococcales</taxon>
        <taxon>Cellulomonadaceae</taxon>
        <taxon>Cellulomonas</taxon>
    </lineage>
</organism>
<feature type="domain" description="Cytidyltransferase-like" evidence="10">
    <location>
        <begin position="5"/>
        <end position="131"/>
    </location>
</feature>
<feature type="binding site" evidence="9">
    <location>
        <begin position="122"/>
        <end position="128"/>
    </location>
    <ligand>
        <name>ATP</name>
        <dbReference type="ChEBI" id="CHEBI:30616"/>
    </ligand>
</feature>
<name>A0A1I0YP87_9CELL</name>
<keyword evidence="4 9" id="KW-0547">Nucleotide-binding</keyword>
<evidence type="ECO:0000256" key="4">
    <source>
        <dbReference type="ARBA" id="ARBA00022741"/>
    </source>
</evidence>
<dbReference type="PRINTS" id="PR01020">
    <property type="entry name" value="LPSBIOSNTHSS"/>
</dbReference>
<proteinExistence type="inferred from homology"/>
<feature type="binding site" evidence="9">
    <location>
        <position position="98"/>
    </location>
    <ligand>
        <name>ATP</name>
        <dbReference type="ChEBI" id="CHEBI:30616"/>
    </ligand>
</feature>
<comment type="pathway">
    <text evidence="9">Cofactor biosynthesis; coenzyme A biosynthesis; CoA from (R)-pantothenate: step 4/5.</text>
</comment>
<feature type="binding site" evidence="9">
    <location>
        <position position="17"/>
    </location>
    <ligand>
        <name>ATP</name>
        <dbReference type="ChEBI" id="CHEBI:30616"/>
    </ligand>
</feature>
<evidence type="ECO:0000256" key="9">
    <source>
        <dbReference type="HAMAP-Rule" id="MF_00151"/>
    </source>
</evidence>
<keyword evidence="6 9" id="KW-0460">Magnesium</keyword>
<dbReference type="UniPathway" id="UPA00241">
    <property type="reaction ID" value="UER00355"/>
</dbReference>
<evidence type="ECO:0000313" key="12">
    <source>
        <dbReference type="Proteomes" id="UP000199012"/>
    </source>
</evidence>
<reference evidence="11 12" key="1">
    <citation type="submission" date="2016-10" db="EMBL/GenBank/DDBJ databases">
        <authorList>
            <person name="de Groot N.N."/>
        </authorList>
    </citation>
    <scope>NUCLEOTIDE SEQUENCE [LARGE SCALE GENOMIC DNA]</scope>
    <source>
        <strain evidence="11 12">CGMCC 4.6945</strain>
    </source>
</reference>
<dbReference type="PANTHER" id="PTHR21342:SF1">
    <property type="entry name" value="PHOSPHOPANTETHEINE ADENYLYLTRANSFERASE"/>
    <property type="match status" value="1"/>
</dbReference>
<evidence type="ECO:0000256" key="8">
    <source>
        <dbReference type="ARBA" id="ARBA00029346"/>
    </source>
</evidence>
<evidence type="ECO:0000313" key="11">
    <source>
        <dbReference type="EMBL" id="SFB15031.1"/>
    </source>
</evidence>
<evidence type="ECO:0000256" key="6">
    <source>
        <dbReference type="ARBA" id="ARBA00022842"/>
    </source>
</evidence>
<dbReference type="SUPFAM" id="SSF52374">
    <property type="entry name" value="Nucleotidylyl transferase"/>
    <property type="match status" value="1"/>
</dbReference>
<dbReference type="GO" id="GO:0005524">
    <property type="term" value="F:ATP binding"/>
    <property type="evidence" value="ECO:0007669"/>
    <property type="project" value="UniProtKB-KW"/>
</dbReference>
<keyword evidence="3 9" id="KW-0548">Nucleotidyltransferase</keyword>
<dbReference type="GO" id="GO:0004595">
    <property type="term" value="F:pantetheine-phosphate adenylyltransferase activity"/>
    <property type="evidence" value="ECO:0007669"/>
    <property type="project" value="UniProtKB-UniRule"/>
</dbReference>
<feature type="binding site" evidence="9">
    <location>
        <position position="9"/>
    </location>
    <ligand>
        <name>substrate</name>
    </ligand>
</feature>
<feature type="binding site" evidence="9">
    <location>
        <position position="73"/>
    </location>
    <ligand>
        <name>substrate</name>
    </ligand>
</feature>
<keyword evidence="12" id="KW-1185">Reference proteome</keyword>
<dbReference type="Gene3D" id="3.40.50.620">
    <property type="entry name" value="HUPs"/>
    <property type="match status" value="1"/>
</dbReference>
<comment type="subunit">
    <text evidence="9">Homohexamer.</text>
</comment>
<evidence type="ECO:0000256" key="5">
    <source>
        <dbReference type="ARBA" id="ARBA00022840"/>
    </source>
</evidence>
<comment type="catalytic activity">
    <reaction evidence="8 9">
        <text>(R)-4'-phosphopantetheine + ATP + H(+) = 3'-dephospho-CoA + diphosphate</text>
        <dbReference type="Rhea" id="RHEA:19801"/>
        <dbReference type="ChEBI" id="CHEBI:15378"/>
        <dbReference type="ChEBI" id="CHEBI:30616"/>
        <dbReference type="ChEBI" id="CHEBI:33019"/>
        <dbReference type="ChEBI" id="CHEBI:57328"/>
        <dbReference type="ChEBI" id="CHEBI:61723"/>
        <dbReference type="EC" id="2.7.7.3"/>
    </reaction>
</comment>
<keyword evidence="5 9" id="KW-0067">ATP-binding</keyword>
<feature type="site" description="Transition state stabilizer" evidence="9">
    <location>
        <position position="17"/>
    </location>
</feature>
<dbReference type="GO" id="GO:0005737">
    <property type="term" value="C:cytoplasm"/>
    <property type="evidence" value="ECO:0007669"/>
    <property type="project" value="UniProtKB-SubCell"/>
</dbReference>
<dbReference type="OrthoDB" id="9806661at2"/>
<comment type="subcellular location">
    <subcellularLocation>
        <location evidence="9">Cytoplasm</location>
    </subcellularLocation>
</comment>
<dbReference type="EC" id="2.7.7.3" evidence="9"/>
<keyword evidence="2 9" id="KW-0808">Transferase</keyword>
<dbReference type="NCBIfam" id="TIGR00125">
    <property type="entry name" value="cyt_tran_rel"/>
    <property type="match status" value="1"/>
</dbReference>
<keyword evidence="7 9" id="KW-0173">Coenzyme A biosynthesis</keyword>
<dbReference type="PANTHER" id="PTHR21342">
    <property type="entry name" value="PHOSPHOPANTETHEINE ADENYLYLTRANSFERASE"/>
    <property type="match status" value="1"/>
</dbReference>
<comment type="function">
    <text evidence="9">Reversibly transfers an adenylyl group from ATP to 4'-phosphopantetheine, yielding dephospho-CoA (dPCoA) and pyrophosphate.</text>
</comment>
<dbReference type="Proteomes" id="UP000199012">
    <property type="component" value="Unassembled WGS sequence"/>
</dbReference>
<sequence>MRTAVCPGSFDPITRGHVDVVRRARSMFDEVVVAVARNSAKTPLLDVEERLRLAAAAVADLDGVRVEAVDGLLAAYVRRTGAVAVVKGLRSGADLDAELPMALMNRHLIGVETVFVVGDGALAHVASSLVKDVARHGGEIDDLVPPGVGEAVRAALRAAQQVRADERGSTR</sequence>
<evidence type="ECO:0000256" key="7">
    <source>
        <dbReference type="ARBA" id="ARBA00022993"/>
    </source>
</evidence>
<dbReference type="NCBIfam" id="TIGR01510">
    <property type="entry name" value="coaD_prev_kdtB"/>
    <property type="match status" value="1"/>
</dbReference>
<dbReference type="Pfam" id="PF01467">
    <property type="entry name" value="CTP_transf_like"/>
    <property type="match status" value="1"/>
</dbReference>
<dbReference type="GO" id="GO:0015937">
    <property type="term" value="P:coenzyme A biosynthetic process"/>
    <property type="evidence" value="ECO:0007669"/>
    <property type="project" value="UniProtKB-UniRule"/>
</dbReference>
<gene>
    <name evidence="9" type="primary">coaD</name>
    <name evidence="11" type="ORF">SAMN05421867_10873</name>
</gene>
<feature type="binding site" evidence="9">
    <location>
        <begin position="88"/>
        <end position="90"/>
    </location>
    <ligand>
        <name>ATP</name>
        <dbReference type="ChEBI" id="CHEBI:30616"/>
    </ligand>
</feature>
<dbReference type="RefSeq" id="WP_090032861.1">
    <property type="nucleotide sequence ID" value="NZ_BONM01000001.1"/>
</dbReference>
<dbReference type="InterPro" id="IPR004821">
    <property type="entry name" value="Cyt_trans-like"/>
</dbReference>
<dbReference type="STRING" id="988821.SAMN05421867_10873"/>
<dbReference type="InterPro" id="IPR014729">
    <property type="entry name" value="Rossmann-like_a/b/a_fold"/>
</dbReference>
<dbReference type="EMBL" id="FOKA01000008">
    <property type="protein sequence ID" value="SFB15031.1"/>
    <property type="molecule type" value="Genomic_DNA"/>
</dbReference>
<evidence type="ECO:0000256" key="2">
    <source>
        <dbReference type="ARBA" id="ARBA00022679"/>
    </source>
</evidence>
<dbReference type="AlphaFoldDB" id="A0A1I0YP87"/>
<accession>A0A1I0YP87</accession>
<evidence type="ECO:0000259" key="10">
    <source>
        <dbReference type="Pfam" id="PF01467"/>
    </source>
</evidence>
<keyword evidence="1 9" id="KW-0963">Cytoplasm</keyword>
<feature type="binding site" evidence="9">
    <location>
        <begin position="9"/>
        <end position="10"/>
    </location>
    <ligand>
        <name>ATP</name>
        <dbReference type="ChEBI" id="CHEBI:30616"/>
    </ligand>
</feature>
<comment type="cofactor">
    <cofactor evidence="9">
        <name>Mg(2+)</name>
        <dbReference type="ChEBI" id="CHEBI:18420"/>
    </cofactor>
</comment>
<evidence type="ECO:0000256" key="3">
    <source>
        <dbReference type="ARBA" id="ARBA00022695"/>
    </source>
</evidence>
<feature type="binding site" evidence="9">
    <location>
        <position position="41"/>
    </location>
    <ligand>
        <name>substrate</name>
    </ligand>
</feature>
<dbReference type="HAMAP" id="MF_00151">
    <property type="entry name" value="PPAT_bact"/>
    <property type="match status" value="1"/>
</dbReference>
<dbReference type="InterPro" id="IPR001980">
    <property type="entry name" value="PPAT"/>
</dbReference>
<evidence type="ECO:0000256" key="1">
    <source>
        <dbReference type="ARBA" id="ARBA00022490"/>
    </source>
</evidence>
<comment type="similarity">
    <text evidence="9">Belongs to the bacterial CoaD family.</text>
</comment>
<protein>
    <recommendedName>
        <fullName evidence="9">Phosphopantetheine adenylyltransferase</fullName>
        <ecNumber evidence="9">2.7.7.3</ecNumber>
    </recommendedName>
    <alternativeName>
        <fullName evidence="9">Dephospho-CoA pyrophosphorylase</fullName>
    </alternativeName>
    <alternativeName>
        <fullName evidence="9">Pantetheine-phosphate adenylyltransferase</fullName>
        <shortName evidence="9">PPAT</shortName>
    </alternativeName>
</protein>
<feature type="binding site" evidence="9">
    <location>
        <position position="87"/>
    </location>
    <ligand>
        <name>substrate</name>
    </ligand>
</feature>